<name>A0ABT5JCQ2_RHOTP</name>
<dbReference type="EMBL" id="JAQQLI010000025">
    <property type="protein sequence ID" value="MDC7787233.1"/>
    <property type="molecule type" value="Genomic_DNA"/>
</dbReference>
<evidence type="ECO:0000313" key="2">
    <source>
        <dbReference type="EMBL" id="MDC7787233.1"/>
    </source>
</evidence>
<proteinExistence type="predicted"/>
<feature type="region of interest" description="Disordered" evidence="1">
    <location>
        <begin position="251"/>
        <end position="271"/>
    </location>
</feature>
<dbReference type="RefSeq" id="WP_272778075.1">
    <property type="nucleotide sequence ID" value="NZ_JAQQLI010000025.1"/>
</dbReference>
<accession>A0ABT5JCQ2</accession>
<reference evidence="2" key="2">
    <citation type="submission" date="2023-02" db="EMBL/GenBank/DDBJ databases">
        <authorList>
            <person name="Rayyan A."/>
            <person name="Meyer T."/>
            <person name="Kyndt J.A."/>
        </authorList>
    </citation>
    <scope>NUCLEOTIDE SEQUENCE</scope>
    <source>
        <strain evidence="2">DSM 9987</strain>
    </source>
</reference>
<gene>
    <name evidence="2" type="ORF">PQJ73_16190</name>
</gene>
<dbReference type="InterPro" id="IPR021747">
    <property type="entry name" value="DUF3313"/>
</dbReference>
<reference evidence="2" key="1">
    <citation type="journal article" date="2023" name="Microbiol Resour">
        <title>Genome Sequences of Rhodoplanes serenus and Two Thermotolerant Strains, Rhodoplanes tepidamans and 'Rhodoplanes cryptolactis,' Further Refine the Genus.</title>
        <authorList>
            <person name="Rayyan A.A."/>
            <person name="Kyndt J.A."/>
        </authorList>
    </citation>
    <scope>NUCLEOTIDE SEQUENCE</scope>
    <source>
        <strain evidence="2">DSM 9987</strain>
    </source>
</reference>
<evidence type="ECO:0000313" key="3">
    <source>
        <dbReference type="Proteomes" id="UP001165652"/>
    </source>
</evidence>
<dbReference type="Proteomes" id="UP001165652">
    <property type="component" value="Unassembled WGS sequence"/>
</dbReference>
<evidence type="ECO:0000256" key="1">
    <source>
        <dbReference type="SAM" id="MobiDB-lite"/>
    </source>
</evidence>
<organism evidence="2 3">
    <name type="scientific">Rhodoplanes tepidamans</name>
    <name type="common">Rhodoplanes cryptolactis</name>
    <dbReference type="NCBI Taxonomy" id="200616"/>
    <lineage>
        <taxon>Bacteria</taxon>
        <taxon>Pseudomonadati</taxon>
        <taxon>Pseudomonadota</taxon>
        <taxon>Alphaproteobacteria</taxon>
        <taxon>Hyphomicrobiales</taxon>
        <taxon>Nitrobacteraceae</taxon>
        <taxon>Rhodoplanes</taxon>
    </lineage>
</organism>
<comment type="caution">
    <text evidence="2">The sequence shown here is derived from an EMBL/GenBank/DDBJ whole genome shotgun (WGS) entry which is preliminary data.</text>
</comment>
<keyword evidence="3" id="KW-1185">Reference proteome</keyword>
<sequence length="271" mass="27835">MLLWLLAGCASAPLDRAGTLQSYDRLEPANGLVTRSLLEVSPDDVLVARTVKIVPTVFSDPAARTPLTAEQRRLVANAVDRALCAALSERFAVVRPSEHADLTVHAVVTQLTPTDPVAAGLSKGGSVAKSILLPGVPGPVPRIPVGLGSLSLEAEARDPAGRPQAAMVWGRGATVLFGPTRIAENGDAYVLAAEFGADFGKLLVTGRSPFGGLPSPPSLEKIGHLLGKAPKYPACEAFGRPPGLVGLLGEQVGAPPSWTDQGAAPAAAATE</sequence>
<dbReference type="Pfam" id="PF11769">
    <property type="entry name" value="DUF3313"/>
    <property type="match status" value="1"/>
</dbReference>
<protein>
    <submittedName>
        <fullName evidence="2">DUF3313 domain-containing protein</fullName>
    </submittedName>
</protein>